<organism evidence="1 2">
    <name type="scientific">Methylobacterium oryzae</name>
    <dbReference type="NCBI Taxonomy" id="334852"/>
    <lineage>
        <taxon>Bacteria</taxon>
        <taxon>Pseudomonadati</taxon>
        <taxon>Pseudomonadota</taxon>
        <taxon>Alphaproteobacteria</taxon>
        <taxon>Hyphomicrobiales</taxon>
        <taxon>Methylobacteriaceae</taxon>
        <taxon>Methylobacterium</taxon>
    </lineage>
</organism>
<dbReference type="InterPro" id="IPR046574">
    <property type="entry name" value="DUF6634"/>
</dbReference>
<gene>
    <name evidence="1" type="ORF">MOTC310_23670</name>
</gene>
<sequence>MQTTEAVAAGLGPSATDLAAVPVLDGWGCDLIATMVLSGRVSGHPNFAEIHGVRTSEAFLTDRRTWARTLSRWPVSRPPAGAPPAALQ</sequence>
<evidence type="ECO:0000313" key="1">
    <source>
        <dbReference type="EMBL" id="MEE7493293.1"/>
    </source>
</evidence>
<dbReference type="EMBL" id="MLCA01000014">
    <property type="protein sequence ID" value="MEE7493293.1"/>
    <property type="molecule type" value="Genomic_DNA"/>
</dbReference>
<proteinExistence type="predicted"/>
<comment type="caution">
    <text evidence="1">The sequence shown here is derived from an EMBL/GenBank/DDBJ whole genome shotgun (WGS) entry which is preliminary data.</text>
</comment>
<evidence type="ECO:0000313" key="2">
    <source>
        <dbReference type="Proteomes" id="UP001355206"/>
    </source>
</evidence>
<accession>A0ABU7TUK4</accession>
<name>A0ABU7TUK4_9HYPH</name>
<protein>
    <submittedName>
        <fullName evidence="1">Uncharacterized protein</fullName>
    </submittedName>
</protein>
<keyword evidence="2" id="KW-1185">Reference proteome</keyword>
<dbReference type="Proteomes" id="UP001355206">
    <property type="component" value="Unassembled WGS sequence"/>
</dbReference>
<reference evidence="1 2" key="1">
    <citation type="journal article" date="2012" name="Genet. Mol. Biol.">
        <title>Analysis of 16S rRNA and mxaF genes revealing insights into Methylobacterium niche-specific plant association.</title>
        <authorList>
            <person name="Dourado M.N."/>
            <person name="Andreote F.D."/>
            <person name="Dini-Andreote F."/>
            <person name="Conti R."/>
            <person name="Araujo J.M."/>
            <person name="Araujo W.L."/>
        </authorList>
    </citation>
    <scope>NUCLEOTIDE SEQUENCE [LARGE SCALE GENOMIC DNA]</scope>
    <source>
        <strain evidence="1 2">TC3-10</strain>
    </source>
</reference>
<dbReference type="RefSeq" id="WP_419539948.1">
    <property type="nucleotide sequence ID" value="NZ_MLCA01000014.1"/>
</dbReference>
<dbReference type="Pfam" id="PF20339">
    <property type="entry name" value="DUF6634"/>
    <property type="match status" value="1"/>
</dbReference>